<evidence type="ECO:0000313" key="6">
    <source>
        <dbReference type="Proteomes" id="UP000287969"/>
    </source>
</evidence>
<proteinExistence type="predicted"/>
<evidence type="ECO:0000256" key="1">
    <source>
        <dbReference type="ARBA" id="ARBA00022448"/>
    </source>
</evidence>
<evidence type="ECO:0000259" key="4">
    <source>
        <dbReference type="PROSITE" id="PS50893"/>
    </source>
</evidence>
<keyword evidence="1" id="KW-0813">Transport</keyword>
<dbReference type="InterPro" id="IPR027417">
    <property type="entry name" value="P-loop_NTPase"/>
</dbReference>
<dbReference type="PROSITE" id="PS50893">
    <property type="entry name" value="ABC_TRANSPORTER_2"/>
    <property type="match status" value="1"/>
</dbReference>
<protein>
    <submittedName>
        <fullName evidence="5">ABC transporter ATP-binding protein</fullName>
    </submittedName>
</protein>
<keyword evidence="6" id="KW-1185">Reference proteome</keyword>
<dbReference type="Gene3D" id="3.40.50.300">
    <property type="entry name" value="P-loop containing nucleotide triphosphate hydrolases"/>
    <property type="match status" value="1"/>
</dbReference>
<evidence type="ECO:0000256" key="3">
    <source>
        <dbReference type="ARBA" id="ARBA00022840"/>
    </source>
</evidence>
<evidence type="ECO:0000313" key="5">
    <source>
        <dbReference type="EMBL" id="QAT63119.1"/>
    </source>
</evidence>
<dbReference type="GO" id="GO:0016887">
    <property type="term" value="F:ATP hydrolysis activity"/>
    <property type="evidence" value="ECO:0007669"/>
    <property type="project" value="InterPro"/>
</dbReference>
<evidence type="ECO:0000256" key="2">
    <source>
        <dbReference type="ARBA" id="ARBA00022741"/>
    </source>
</evidence>
<name>A0A410QGR1_9FIRM</name>
<keyword evidence="3 5" id="KW-0067">ATP-binding</keyword>
<dbReference type="PROSITE" id="PS00211">
    <property type="entry name" value="ABC_TRANSPORTER_1"/>
    <property type="match status" value="1"/>
</dbReference>
<dbReference type="GO" id="GO:0005524">
    <property type="term" value="F:ATP binding"/>
    <property type="evidence" value="ECO:0007669"/>
    <property type="project" value="UniProtKB-KW"/>
</dbReference>
<dbReference type="Pfam" id="PF00005">
    <property type="entry name" value="ABC_tran"/>
    <property type="match status" value="1"/>
</dbReference>
<dbReference type="InterPro" id="IPR051782">
    <property type="entry name" value="ABC_Transporter_VariousFunc"/>
</dbReference>
<feature type="domain" description="ABC transporter" evidence="4">
    <location>
        <begin position="2"/>
        <end position="222"/>
    </location>
</feature>
<sequence>MLCLYNISKEYAPGIGLLYADFIANSGDILAIVGPNGAGKSTLLKIICDVHRQDKGECLLNGKPIFQCKNKIGYLPEIPYLIDNLNAYQFLKFIAGMKNITTYENIDRLIYYFNVEQYADYKLKNLSQGQRKKVALIASLVGDPYLLVLDEPTNGIDTMTLIKLKELLRERSIKGKITILSSHVLDFVKNVATKVVFIKEGKAMLENINMQEIERIYLKIFS</sequence>
<dbReference type="PANTHER" id="PTHR42939">
    <property type="entry name" value="ABC TRANSPORTER ATP-BINDING PROTEIN ALBC-RELATED"/>
    <property type="match status" value="1"/>
</dbReference>
<dbReference type="OrthoDB" id="9804819at2"/>
<dbReference type="InterPro" id="IPR017871">
    <property type="entry name" value="ABC_transporter-like_CS"/>
</dbReference>
<reference evidence="6" key="1">
    <citation type="submission" date="2019-01" db="EMBL/GenBank/DDBJ databases">
        <title>Draft genomes of a novel of Sporanaerobacter strains.</title>
        <authorList>
            <person name="Ma S."/>
        </authorList>
    </citation>
    <scope>NUCLEOTIDE SEQUENCE [LARGE SCALE GENOMIC DNA]</scope>
    <source>
        <strain evidence="6">NJN-17</strain>
    </source>
</reference>
<dbReference type="Proteomes" id="UP000287969">
    <property type="component" value="Chromosome"/>
</dbReference>
<dbReference type="InterPro" id="IPR003593">
    <property type="entry name" value="AAA+_ATPase"/>
</dbReference>
<dbReference type="EMBL" id="CP035282">
    <property type="protein sequence ID" value="QAT63119.1"/>
    <property type="molecule type" value="Genomic_DNA"/>
</dbReference>
<dbReference type="SUPFAM" id="SSF52540">
    <property type="entry name" value="P-loop containing nucleoside triphosphate hydrolases"/>
    <property type="match status" value="1"/>
</dbReference>
<dbReference type="PANTHER" id="PTHR42939:SF1">
    <property type="entry name" value="ABC TRANSPORTER ATP-BINDING PROTEIN ALBC-RELATED"/>
    <property type="match status" value="1"/>
</dbReference>
<dbReference type="AlphaFoldDB" id="A0A410QGR1"/>
<dbReference type="InterPro" id="IPR003439">
    <property type="entry name" value="ABC_transporter-like_ATP-bd"/>
</dbReference>
<dbReference type="CDD" id="cd03230">
    <property type="entry name" value="ABC_DR_subfamily_A"/>
    <property type="match status" value="1"/>
</dbReference>
<dbReference type="SMART" id="SM00382">
    <property type="entry name" value="AAA"/>
    <property type="match status" value="1"/>
</dbReference>
<accession>A0A410QGR1</accession>
<gene>
    <name evidence="5" type="ORF">EQM13_16860</name>
</gene>
<keyword evidence="2" id="KW-0547">Nucleotide-binding</keyword>
<dbReference type="KEGG" id="spoa:EQM13_16860"/>
<organism evidence="5 6">
    <name type="scientific">Acidilutibacter cellobiosedens</name>
    <dbReference type="NCBI Taxonomy" id="2507161"/>
    <lineage>
        <taxon>Bacteria</taxon>
        <taxon>Bacillati</taxon>
        <taxon>Bacillota</taxon>
        <taxon>Tissierellia</taxon>
        <taxon>Tissierellales</taxon>
        <taxon>Acidilutibacteraceae</taxon>
        <taxon>Acidilutibacter</taxon>
    </lineage>
</organism>